<keyword evidence="2" id="KW-1003">Cell membrane</keyword>
<dbReference type="GO" id="GO:0006784">
    <property type="term" value="P:heme A biosynthetic process"/>
    <property type="evidence" value="ECO:0007669"/>
    <property type="project" value="InterPro"/>
</dbReference>
<comment type="pathway">
    <text evidence="11">Porphyrin-containing compound metabolism.</text>
</comment>
<comment type="subcellular location">
    <subcellularLocation>
        <location evidence="1">Membrane</location>
        <topology evidence="1">Multi-pass membrane protein</topology>
    </subcellularLocation>
</comment>
<organism evidence="13 14">
    <name type="scientific">Candidatus Pseudothioglobus singularis PS1</name>
    <dbReference type="NCBI Taxonomy" id="1125411"/>
    <lineage>
        <taxon>Bacteria</taxon>
        <taxon>Pseudomonadati</taxon>
        <taxon>Pseudomonadota</taxon>
        <taxon>Gammaproteobacteria</taxon>
        <taxon>Candidatus Pseudothioglobaceae</taxon>
        <taxon>Candidatus Pseudothioglobus</taxon>
    </lineage>
</organism>
<dbReference type="Pfam" id="PF02628">
    <property type="entry name" value="COX15-CtaA"/>
    <property type="match status" value="1"/>
</dbReference>
<dbReference type="OrthoDB" id="1447144at2"/>
<dbReference type="PANTHER" id="PTHR35457">
    <property type="entry name" value="HEME A SYNTHASE"/>
    <property type="match status" value="1"/>
</dbReference>
<keyword evidence="5 12" id="KW-1133">Transmembrane helix</keyword>
<sequence length="324" mass="35787">MYSKALNLSFILALIVVILGAYTRLADAGLGCPDWPGCYGQLLVPDVISAEYDRPLDIAKAWKEMVHRYAASILGLSIVIIFLLAIFRRPDTLRSVKLPTALLLLVGFQGALGMWTVTELVHPGIVTMHLLGGFSTTTLLFWLLLNERKPLTLDQPILNKHKIMLAIVTVLLVFQIFLGGWTSTNYAALACGDYFPSCLGEMWPDDMDFNNAYYWGPLGVDYEFGVLENETRTAIQMVHRVGALVVTAAIITFSFALRNYKALRNSLLIVLALLTIQVALGIINVVMSLPMFAATMHNVIGLALLLSLVSLAHKMFTKENALQN</sequence>
<dbReference type="STRING" id="1125411.W908_08620"/>
<evidence type="ECO:0000256" key="3">
    <source>
        <dbReference type="ARBA" id="ARBA00022692"/>
    </source>
</evidence>
<dbReference type="PATRIC" id="fig|1125411.7.peg.1693"/>
<dbReference type="AlphaFoldDB" id="A0A0M4L5C3"/>
<evidence type="ECO:0000256" key="9">
    <source>
        <dbReference type="ARBA" id="ARBA00023136"/>
    </source>
</evidence>
<evidence type="ECO:0000256" key="4">
    <source>
        <dbReference type="ARBA" id="ARBA00022723"/>
    </source>
</evidence>
<dbReference type="RefSeq" id="WP_053820736.1">
    <property type="nucleotide sequence ID" value="NZ_CP006911.1"/>
</dbReference>
<dbReference type="InterPro" id="IPR050450">
    <property type="entry name" value="COX15/CtaA_HemeA_synthase"/>
</dbReference>
<dbReference type="EMBL" id="CP006911">
    <property type="protein sequence ID" value="ALE02558.1"/>
    <property type="molecule type" value="Genomic_DNA"/>
</dbReference>
<keyword evidence="14" id="KW-1185">Reference proteome</keyword>
<evidence type="ECO:0000256" key="6">
    <source>
        <dbReference type="ARBA" id="ARBA00023002"/>
    </source>
</evidence>
<evidence type="ECO:0000256" key="1">
    <source>
        <dbReference type="ARBA" id="ARBA00004141"/>
    </source>
</evidence>
<dbReference type="GO" id="GO:0046872">
    <property type="term" value="F:metal ion binding"/>
    <property type="evidence" value="ECO:0007669"/>
    <property type="project" value="UniProtKB-KW"/>
</dbReference>
<keyword evidence="6" id="KW-0560">Oxidoreductase</keyword>
<evidence type="ECO:0000256" key="11">
    <source>
        <dbReference type="ARBA" id="ARBA00023444"/>
    </source>
</evidence>
<evidence type="ECO:0000256" key="10">
    <source>
        <dbReference type="ARBA" id="ARBA00023157"/>
    </source>
</evidence>
<reference evidence="13 14" key="1">
    <citation type="journal article" date="2015" name="Genome Announc.">
        <title>Genome Sequence of 'Candidatus Thioglobus singularis' Strain PS1, a Mixotroph from the SUP05 Clade of Marine Gammaproteobacteria.</title>
        <authorList>
            <person name="Marshall K.T."/>
            <person name="Morris R.M."/>
        </authorList>
    </citation>
    <scope>NUCLEOTIDE SEQUENCE [LARGE SCALE GENOMIC DNA]</scope>
    <source>
        <strain evidence="13 14">PS1</strain>
    </source>
</reference>
<gene>
    <name evidence="13" type="ORF">W908_08620</name>
</gene>
<feature type="transmembrane region" description="Helical" evidence="12">
    <location>
        <begin position="292"/>
        <end position="312"/>
    </location>
</feature>
<dbReference type="GO" id="GO:0016020">
    <property type="term" value="C:membrane"/>
    <property type="evidence" value="ECO:0007669"/>
    <property type="project" value="UniProtKB-SubCell"/>
</dbReference>
<protein>
    <submittedName>
        <fullName evidence="13">Cytochrome oxidase assembly protein</fullName>
    </submittedName>
</protein>
<feature type="transmembrane region" description="Helical" evidence="12">
    <location>
        <begin position="237"/>
        <end position="255"/>
    </location>
</feature>
<proteinExistence type="predicted"/>
<keyword evidence="8" id="KW-0350">Heme biosynthesis</keyword>
<evidence type="ECO:0000256" key="7">
    <source>
        <dbReference type="ARBA" id="ARBA00023004"/>
    </source>
</evidence>
<feature type="transmembrane region" description="Helical" evidence="12">
    <location>
        <begin position="267"/>
        <end position="286"/>
    </location>
</feature>
<dbReference type="Proteomes" id="UP000068905">
    <property type="component" value="Chromosome"/>
</dbReference>
<feature type="transmembrane region" description="Helical" evidence="12">
    <location>
        <begin position="69"/>
        <end position="87"/>
    </location>
</feature>
<keyword evidence="9 12" id="KW-0472">Membrane</keyword>
<feature type="transmembrane region" description="Helical" evidence="12">
    <location>
        <begin position="124"/>
        <end position="143"/>
    </location>
</feature>
<evidence type="ECO:0000256" key="5">
    <source>
        <dbReference type="ARBA" id="ARBA00022989"/>
    </source>
</evidence>
<keyword evidence="4" id="KW-0479">Metal-binding</keyword>
<dbReference type="InterPro" id="IPR003780">
    <property type="entry name" value="COX15/CtaA_fam"/>
</dbReference>
<feature type="transmembrane region" description="Helical" evidence="12">
    <location>
        <begin position="99"/>
        <end position="118"/>
    </location>
</feature>
<keyword evidence="3 12" id="KW-0812">Transmembrane</keyword>
<evidence type="ECO:0000256" key="8">
    <source>
        <dbReference type="ARBA" id="ARBA00023133"/>
    </source>
</evidence>
<feature type="transmembrane region" description="Helical" evidence="12">
    <location>
        <begin position="163"/>
        <end position="181"/>
    </location>
</feature>
<name>A0A0M4L5C3_9GAMM</name>
<dbReference type="GO" id="GO:0016491">
    <property type="term" value="F:oxidoreductase activity"/>
    <property type="evidence" value="ECO:0007669"/>
    <property type="project" value="UniProtKB-KW"/>
</dbReference>
<evidence type="ECO:0000313" key="14">
    <source>
        <dbReference type="Proteomes" id="UP000068905"/>
    </source>
</evidence>
<evidence type="ECO:0000313" key="13">
    <source>
        <dbReference type="EMBL" id="ALE02558.1"/>
    </source>
</evidence>
<dbReference type="PANTHER" id="PTHR35457:SF1">
    <property type="entry name" value="HEME A SYNTHASE"/>
    <property type="match status" value="1"/>
</dbReference>
<evidence type="ECO:0000256" key="2">
    <source>
        <dbReference type="ARBA" id="ARBA00022475"/>
    </source>
</evidence>
<keyword evidence="10" id="KW-1015">Disulfide bond</keyword>
<dbReference type="KEGG" id="tsn:W908_08620"/>
<accession>A0A0M4L5C3</accession>
<keyword evidence="7" id="KW-0408">Iron</keyword>
<evidence type="ECO:0000256" key="12">
    <source>
        <dbReference type="SAM" id="Phobius"/>
    </source>
</evidence>